<dbReference type="InterPro" id="IPR004561">
    <property type="entry name" value="IsoChor_synthase"/>
</dbReference>
<organism evidence="7 8">
    <name type="scientific">Pseudomonas fluorescens</name>
    <dbReference type="NCBI Taxonomy" id="294"/>
    <lineage>
        <taxon>Bacteria</taxon>
        <taxon>Pseudomonadati</taxon>
        <taxon>Pseudomonadota</taxon>
        <taxon>Gammaproteobacteria</taxon>
        <taxon>Pseudomonadales</taxon>
        <taxon>Pseudomonadaceae</taxon>
        <taxon>Pseudomonas</taxon>
    </lineage>
</organism>
<sequence>MNAADLLTVFQAAHQRAVAYQRPVIAVSAHPAPTLAPLALYAAHRQGFLWCAHSPDLSLFGLGCAWQIEACGPGRMAEVDRQWFALCADALVQGPYPPLLLGGMRFDEQQPCASHWAPFADASFHLAHWLLSEDATGRWLRCQRVVEASSDPAALVHESVAAYEQLLNPAPHVTSTPDVLERRALPRHQWQAKVETALHAIARGELNKVVLARHIDHHLDATLDTGAVMGRLHARRNASHLFAIHRGEHCFMGATPERLLSCDAGRLTTHALAGSTRRGLWPDEDQALGERLLADPKEQHEHRLVVQTITQALHDKVTDLHAAPCPGLLKLATVQHLSTPITAQLNVGKRLLDGVQALHPTPAVGGLPRAPALGFIREHEGFDRGWYAAPVGWLDANGNGDFLVALRSALITPRHCHAFAGCGIVEGSLPANEYEETQIKLASMQQALQLACPADTDVAYSQTRDETPYASTAQR</sequence>
<dbReference type="InterPro" id="IPR019999">
    <property type="entry name" value="Anth_synth_I-like"/>
</dbReference>
<proteinExistence type="inferred from homology"/>
<dbReference type="EC" id="5.4.4.2" evidence="3"/>
<dbReference type="Pfam" id="PF00425">
    <property type="entry name" value="Chorismate_bind"/>
    <property type="match status" value="1"/>
</dbReference>
<dbReference type="Gene3D" id="3.60.120.10">
    <property type="entry name" value="Anthranilate synthase"/>
    <property type="match status" value="1"/>
</dbReference>
<dbReference type="InterPro" id="IPR005801">
    <property type="entry name" value="ADC_synthase"/>
</dbReference>
<dbReference type="SUPFAM" id="SSF56322">
    <property type="entry name" value="ADC synthase"/>
    <property type="match status" value="1"/>
</dbReference>
<dbReference type="AlphaFoldDB" id="A0A0D0TAI9"/>
<evidence type="ECO:0000256" key="2">
    <source>
        <dbReference type="ARBA" id="ARBA00005297"/>
    </source>
</evidence>
<comment type="catalytic activity">
    <reaction evidence="1">
        <text>chorismate = isochorismate</text>
        <dbReference type="Rhea" id="RHEA:18985"/>
        <dbReference type="ChEBI" id="CHEBI:29748"/>
        <dbReference type="ChEBI" id="CHEBI:29780"/>
        <dbReference type="EC" id="5.4.4.2"/>
    </reaction>
</comment>
<dbReference type="RefSeq" id="WP_080889103.1">
    <property type="nucleotide sequence ID" value="NZ_JXCQ01000043.1"/>
</dbReference>
<evidence type="ECO:0000256" key="3">
    <source>
        <dbReference type="ARBA" id="ARBA00012824"/>
    </source>
</evidence>
<dbReference type="PANTHER" id="PTHR42839">
    <property type="entry name" value="ISOCHORISMATE SYNTHASE ENTC"/>
    <property type="match status" value="1"/>
</dbReference>
<comment type="caution">
    <text evidence="7">The sequence shown here is derived from an EMBL/GenBank/DDBJ whole genome shotgun (WGS) entry which is preliminary data.</text>
</comment>
<evidence type="ECO:0000313" key="7">
    <source>
        <dbReference type="EMBL" id="KIR20581.1"/>
    </source>
</evidence>
<dbReference type="GO" id="GO:0008909">
    <property type="term" value="F:isochorismate synthase activity"/>
    <property type="evidence" value="ECO:0007669"/>
    <property type="project" value="UniProtKB-EC"/>
</dbReference>
<feature type="domain" description="Chorismate-utilising enzyme C-terminal" evidence="6">
    <location>
        <begin position="188"/>
        <end position="440"/>
    </location>
</feature>
<name>A0A0D0TAI9_PSEFL</name>
<keyword evidence="4 7" id="KW-0413">Isomerase</keyword>
<protein>
    <recommendedName>
        <fullName evidence="3">isochorismate synthase</fullName>
        <ecNumber evidence="3">5.4.4.2</ecNumber>
    </recommendedName>
    <alternativeName>
        <fullName evidence="5">Isochorismate mutase</fullName>
    </alternativeName>
</protein>
<evidence type="ECO:0000259" key="6">
    <source>
        <dbReference type="Pfam" id="PF00425"/>
    </source>
</evidence>
<dbReference type="InterPro" id="IPR015890">
    <property type="entry name" value="Chorismate_C"/>
</dbReference>
<accession>A0A0D0TAI9</accession>
<comment type="similarity">
    <text evidence="2">Belongs to the isochorismate synthase family.</text>
</comment>
<dbReference type="PANTHER" id="PTHR42839:SF2">
    <property type="entry name" value="ISOCHORISMATE SYNTHASE ENTC"/>
    <property type="match status" value="1"/>
</dbReference>
<dbReference type="EMBL" id="JXCQ01000043">
    <property type="protein sequence ID" value="KIR20581.1"/>
    <property type="molecule type" value="Genomic_DNA"/>
</dbReference>
<evidence type="ECO:0000256" key="4">
    <source>
        <dbReference type="ARBA" id="ARBA00023235"/>
    </source>
</evidence>
<evidence type="ECO:0000313" key="8">
    <source>
        <dbReference type="Proteomes" id="UP000032210"/>
    </source>
</evidence>
<evidence type="ECO:0000256" key="1">
    <source>
        <dbReference type="ARBA" id="ARBA00000799"/>
    </source>
</evidence>
<dbReference type="PRINTS" id="PR00095">
    <property type="entry name" value="ANTSNTHASEI"/>
</dbReference>
<gene>
    <name evidence="7" type="primary">pchA</name>
    <name evidence="7" type="ORF">PFLU3_39770</name>
</gene>
<dbReference type="Proteomes" id="UP000032210">
    <property type="component" value="Unassembled WGS sequence"/>
</dbReference>
<dbReference type="NCBIfam" id="TIGR00543">
    <property type="entry name" value="isochor_syn"/>
    <property type="match status" value="1"/>
</dbReference>
<dbReference type="NCBIfam" id="NF005459">
    <property type="entry name" value="PRK07054.1"/>
    <property type="match status" value="1"/>
</dbReference>
<evidence type="ECO:0000256" key="5">
    <source>
        <dbReference type="ARBA" id="ARBA00041564"/>
    </source>
</evidence>
<reference evidence="7 8" key="1">
    <citation type="submission" date="2015-01" db="EMBL/GenBank/DDBJ databases">
        <title>Genome sequence of the beneficial rhizobacterium Pseudomonas fluorescens 2-79.</title>
        <authorList>
            <person name="Thuermer A."/>
            <person name="Daniel R."/>
        </authorList>
    </citation>
    <scope>NUCLEOTIDE SEQUENCE [LARGE SCALE GENOMIC DNA]</scope>
    <source>
        <strain evidence="7 8">2-79</strain>
    </source>
</reference>